<reference evidence="2" key="2">
    <citation type="journal article" date="2022" name="Microbiol. Resour. Announc.">
        <title>Metagenome Sequencing to Explore Phylogenomics of Terrestrial Cyanobacteria.</title>
        <authorList>
            <person name="Ward R.D."/>
            <person name="Stajich J.E."/>
            <person name="Johansen J.R."/>
            <person name="Huntemann M."/>
            <person name="Clum A."/>
            <person name="Foster B."/>
            <person name="Foster B."/>
            <person name="Roux S."/>
            <person name="Palaniappan K."/>
            <person name="Varghese N."/>
            <person name="Mukherjee S."/>
            <person name="Reddy T.B.K."/>
            <person name="Daum C."/>
            <person name="Copeland A."/>
            <person name="Chen I.A."/>
            <person name="Ivanova N.N."/>
            <person name="Kyrpides N.C."/>
            <person name="Shapiro N."/>
            <person name="Eloe-Fadrosh E.A."/>
            <person name="Pietrasiak N."/>
        </authorList>
    </citation>
    <scope>NUCLEOTIDE SEQUENCE</scope>
    <source>
        <strain evidence="2">UHER 2000/2452</strain>
    </source>
</reference>
<evidence type="ECO:0000313" key="3">
    <source>
        <dbReference type="Proteomes" id="UP000757435"/>
    </source>
</evidence>
<proteinExistence type="predicted"/>
<sequence>MGRIFIAAGGSEGDSSGAIANLTATRQIILLRDLMTQILRSRSYDSLAVPEDLNIHQAIDWINRRSQPGDVAIELQSASDQGSDGVRISTAKSTAKSAAAFYIAQNEQRRLQAEQLLQAYLRRVPQIASHGTKPDTYTDFGSLAFCREVAIPSLALRVGQLTNLENQWVIPAQPQDVALGIAEGLASWSRALSEQKIETYQPISILLNGGLYDDEGILANGNAYVPFDLVDQMGIDLSQESTVQSPVQRSAQRLGYRNLVYLRAIDLREFNIAVQWEQDTRTLKLRSALMIPASQLDRIMGRGYASEVQMMMFLKAHNPEGLAQFADLPKLYREEGQIEWVNPDIAFAQMCVETQFLQFGGLIRPEQNNFAGLGGIGTGASGQSFLDPRIGVRAHIQHLKAYASTEPLIQASVDPRFHLVRRGISPTIAQLAPRWSVTPGYATKVRAIIRQLYESVGLL</sequence>
<feature type="domain" description="Mannosyl-glycoprotein endo-beta-N-acetylglucosamidase-like" evidence="1">
    <location>
        <begin position="331"/>
        <end position="453"/>
    </location>
</feature>
<dbReference type="AlphaFoldDB" id="A0A951UN47"/>
<evidence type="ECO:0000313" key="2">
    <source>
        <dbReference type="EMBL" id="MBW4658388.1"/>
    </source>
</evidence>
<dbReference type="Proteomes" id="UP000757435">
    <property type="component" value="Unassembled WGS sequence"/>
</dbReference>
<accession>A0A951UN47</accession>
<dbReference type="InterPro" id="IPR002901">
    <property type="entry name" value="MGlyc_endo_b_GlcNAc-like_dom"/>
</dbReference>
<reference evidence="2" key="1">
    <citation type="submission" date="2021-05" db="EMBL/GenBank/DDBJ databases">
        <authorList>
            <person name="Pietrasiak N."/>
            <person name="Ward R."/>
            <person name="Stajich J.E."/>
            <person name="Kurbessoian T."/>
        </authorList>
    </citation>
    <scope>NUCLEOTIDE SEQUENCE</scope>
    <source>
        <strain evidence="2">UHER 2000/2452</strain>
    </source>
</reference>
<organism evidence="2 3">
    <name type="scientific">Drouetiella hepatica Uher 2000/2452</name>
    <dbReference type="NCBI Taxonomy" id="904376"/>
    <lineage>
        <taxon>Bacteria</taxon>
        <taxon>Bacillati</taxon>
        <taxon>Cyanobacteriota</taxon>
        <taxon>Cyanophyceae</taxon>
        <taxon>Oculatellales</taxon>
        <taxon>Oculatellaceae</taxon>
        <taxon>Drouetiella</taxon>
    </lineage>
</organism>
<comment type="caution">
    <text evidence="2">The sequence shown here is derived from an EMBL/GenBank/DDBJ whole genome shotgun (WGS) entry which is preliminary data.</text>
</comment>
<gene>
    <name evidence="2" type="ORF">KME15_06920</name>
</gene>
<dbReference type="Pfam" id="PF01832">
    <property type="entry name" value="Glucosaminidase"/>
    <property type="match status" value="1"/>
</dbReference>
<protein>
    <submittedName>
        <fullName evidence="2">Glucosaminidase domain-containing protein</fullName>
    </submittedName>
</protein>
<name>A0A951UN47_9CYAN</name>
<dbReference type="GO" id="GO:0004040">
    <property type="term" value="F:amidase activity"/>
    <property type="evidence" value="ECO:0007669"/>
    <property type="project" value="InterPro"/>
</dbReference>
<dbReference type="EMBL" id="JAHHHD010000005">
    <property type="protein sequence ID" value="MBW4658388.1"/>
    <property type="molecule type" value="Genomic_DNA"/>
</dbReference>
<evidence type="ECO:0000259" key="1">
    <source>
        <dbReference type="Pfam" id="PF01832"/>
    </source>
</evidence>